<feature type="domain" description="HTH cro/C1-type" evidence="2">
    <location>
        <begin position="22"/>
        <end position="69"/>
    </location>
</feature>
<dbReference type="SUPFAM" id="SSF47413">
    <property type="entry name" value="lambda repressor-like DNA-binding domains"/>
    <property type="match status" value="1"/>
</dbReference>
<sequence>MKRKRKPTHPGKILDELYIKPLDLNLQKLADRLLIARNTLFKIRTGRASVTPAIAIALSEAFDTTPQLWLNLQQTYDLWVEETEYEHDFIQPILKNGKFISIKENDEMTRKIPA</sequence>
<dbReference type="PROSITE" id="PS50943">
    <property type="entry name" value="HTH_CROC1"/>
    <property type="match status" value="1"/>
</dbReference>
<keyword evidence="4" id="KW-1185">Reference proteome</keyword>
<evidence type="ECO:0000313" key="4">
    <source>
        <dbReference type="Proteomes" id="UP001194714"/>
    </source>
</evidence>
<name>A0ABS0AZ46_9BACT</name>
<evidence type="ECO:0000313" key="3">
    <source>
        <dbReference type="EMBL" id="MBF5059244.1"/>
    </source>
</evidence>
<accession>A0ABS0AZ46</accession>
<dbReference type="Pfam" id="PF01381">
    <property type="entry name" value="HTH_3"/>
    <property type="match status" value="1"/>
</dbReference>
<protein>
    <submittedName>
        <fullName evidence="3">HTH-type transcriptional regulator</fullName>
    </submittedName>
</protein>
<dbReference type="InterPro" id="IPR013430">
    <property type="entry name" value="Toxin_antidote_HigA"/>
</dbReference>
<dbReference type="Proteomes" id="UP001194714">
    <property type="component" value="Unassembled WGS sequence"/>
</dbReference>
<dbReference type="PANTHER" id="PTHR36924:SF1">
    <property type="entry name" value="ANTITOXIN HIGA-1"/>
    <property type="match status" value="1"/>
</dbReference>
<reference evidence="3 4" key="1">
    <citation type="submission" date="2020-01" db="EMBL/GenBank/DDBJ databases">
        <title>Draft genome sequence of Cand. Neptunochlamydia vexilliferae K9.</title>
        <authorList>
            <person name="Schulz F."/>
            <person name="Koestlbacher S."/>
            <person name="Wascher F."/>
            <person name="Pizzetti I."/>
            <person name="Horn M."/>
        </authorList>
    </citation>
    <scope>NUCLEOTIDE SEQUENCE [LARGE SCALE GENOMIC DNA]</scope>
    <source>
        <strain evidence="3 4">K9</strain>
    </source>
</reference>
<dbReference type="Gene3D" id="1.10.260.40">
    <property type="entry name" value="lambda repressor-like DNA-binding domains"/>
    <property type="match status" value="1"/>
</dbReference>
<dbReference type="InterPro" id="IPR010982">
    <property type="entry name" value="Lambda_DNA-bd_dom_sf"/>
</dbReference>
<gene>
    <name evidence="3" type="ORF">NEPTK9_000753</name>
</gene>
<dbReference type="RefSeq" id="WP_194847548.1">
    <property type="nucleotide sequence ID" value="NZ_JAAEJV010000015.1"/>
</dbReference>
<dbReference type="PANTHER" id="PTHR36924">
    <property type="entry name" value="ANTITOXIN HIGA-1"/>
    <property type="match status" value="1"/>
</dbReference>
<comment type="caution">
    <text evidence="3">The sequence shown here is derived from an EMBL/GenBank/DDBJ whole genome shotgun (WGS) entry which is preliminary data.</text>
</comment>
<keyword evidence="1" id="KW-0238">DNA-binding</keyword>
<dbReference type="EMBL" id="JAAEJV010000015">
    <property type="protein sequence ID" value="MBF5059244.1"/>
    <property type="molecule type" value="Genomic_DNA"/>
</dbReference>
<evidence type="ECO:0000256" key="1">
    <source>
        <dbReference type="ARBA" id="ARBA00023125"/>
    </source>
</evidence>
<proteinExistence type="predicted"/>
<evidence type="ECO:0000259" key="2">
    <source>
        <dbReference type="PROSITE" id="PS50943"/>
    </source>
</evidence>
<organism evidence="3 4">
    <name type="scientific">Candidatus Neptunichlamydia vexilliferae</name>
    <dbReference type="NCBI Taxonomy" id="1651774"/>
    <lineage>
        <taxon>Bacteria</taxon>
        <taxon>Pseudomonadati</taxon>
        <taxon>Chlamydiota</taxon>
        <taxon>Chlamydiia</taxon>
        <taxon>Parachlamydiales</taxon>
        <taxon>Simkaniaceae</taxon>
        <taxon>Candidatus Neptunichlamydia</taxon>
    </lineage>
</organism>
<dbReference type="NCBIfam" id="TIGR02607">
    <property type="entry name" value="antidote_HigA"/>
    <property type="match status" value="1"/>
</dbReference>
<dbReference type="InterPro" id="IPR001387">
    <property type="entry name" value="Cro/C1-type_HTH"/>
</dbReference>